<reference evidence="2" key="1">
    <citation type="submission" date="2021-02" db="EMBL/GenBank/DDBJ databases">
        <authorList>
            <person name="Nowell W R."/>
        </authorList>
    </citation>
    <scope>NUCLEOTIDE SEQUENCE</scope>
</reference>
<gene>
    <name evidence="2" type="ORF">FME351_LOCUS29454</name>
</gene>
<organism evidence="2 3">
    <name type="scientific">Rotaria socialis</name>
    <dbReference type="NCBI Taxonomy" id="392032"/>
    <lineage>
        <taxon>Eukaryota</taxon>
        <taxon>Metazoa</taxon>
        <taxon>Spiralia</taxon>
        <taxon>Gnathifera</taxon>
        <taxon>Rotifera</taxon>
        <taxon>Eurotatoria</taxon>
        <taxon>Bdelloidea</taxon>
        <taxon>Philodinida</taxon>
        <taxon>Philodinidae</taxon>
        <taxon>Rotaria</taxon>
    </lineage>
</organism>
<keyword evidence="1" id="KW-1133">Transmembrane helix</keyword>
<dbReference type="AlphaFoldDB" id="A0A818WKN8"/>
<comment type="caution">
    <text evidence="2">The sequence shown here is derived from an EMBL/GenBank/DDBJ whole genome shotgun (WGS) entry which is preliminary data.</text>
</comment>
<dbReference type="Proteomes" id="UP000663869">
    <property type="component" value="Unassembled WGS sequence"/>
</dbReference>
<evidence type="ECO:0000256" key="1">
    <source>
        <dbReference type="SAM" id="Phobius"/>
    </source>
</evidence>
<evidence type="ECO:0000313" key="2">
    <source>
        <dbReference type="EMBL" id="CAF3727317.1"/>
    </source>
</evidence>
<protein>
    <submittedName>
        <fullName evidence="2">Uncharacterized protein</fullName>
    </submittedName>
</protein>
<feature type="transmembrane region" description="Helical" evidence="1">
    <location>
        <begin position="253"/>
        <end position="275"/>
    </location>
</feature>
<accession>A0A818WKN8</accession>
<keyword evidence="1" id="KW-0812">Transmembrane</keyword>
<feature type="transmembrane region" description="Helical" evidence="1">
    <location>
        <begin position="42"/>
        <end position="62"/>
    </location>
</feature>
<proteinExistence type="predicted"/>
<name>A0A818WKN8_9BILA</name>
<sequence>MLLFSLSLSLQSLIEHHEIFTIILSFCIIANRNLVDYKNRDILFIIITINIIIIIIIIISFIKQVDLILTILHTKMSSLSKSTLEFDTSSIQTNPNAENFHSTKSTIFFSEKNFNRNANDVHDDLSNENKFLHRSTQSSMDIPKRQHCFSIKEEDPSTGNEPIRIESALLAINDYPYHAKHLILQESQPIIKIHMNRTIDRIKRNGAGDENFCSCLNNKQAQTLTVKDSNHYLILEQVPTRNRRTLQLSSKTLLIIISSSAFIFALLLCLTMVFFTL</sequence>
<evidence type="ECO:0000313" key="3">
    <source>
        <dbReference type="Proteomes" id="UP000663869"/>
    </source>
</evidence>
<keyword evidence="1" id="KW-0472">Membrane</keyword>
<dbReference type="EMBL" id="CAJNYU010004134">
    <property type="protein sequence ID" value="CAF3727317.1"/>
    <property type="molecule type" value="Genomic_DNA"/>
</dbReference>